<feature type="domain" description="ResB-like" evidence="7">
    <location>
        <begin position="275"/>
        <end position="345"/>
    </location>
</feature>
<dbReference type="GO" id="GO:0016020">
    <property type="term" value="C:membrane"/>
    <property type="evidence" value="ECO:0007669"/>
    <property type="project" value="UniProtKB-SubCell"/>
</dbReference>
<keyword evidence="3" id="KW-0201">Cytochrome c-type biogenesis</keyword>
<keyword evidence="9" id="KW-1185">Reference proteome</keyword>
<feature type="transmembrane region" description="Helical" evidence="6">
    <location>
        <begin position="358"/>
        <end position="378"/>
    </location>
</feature>
<feature type="transmembrane region" description="Helical" evidence="6">
    <location>
        <begin position="73"/>
        <end position="93"/>
    </location>
</feature>
<keyword evidence="2 6" id="KW-0812">Transmembrane</keyword>
<evidence type="ECO:0000256" key="5">
    <source>
        <dbReference type="ARBA" id="ARBA00023136"/>
    </source>
</evidence>
<dbReference type="RefSeq" id="WP_013043346.1">
    <property type="nucleotide sequence ID" value="NC_014008.1"/>
</dbReference>
<comment type="subcellular location">
    <subcellularLocation>
        <location evidence="1">Membrane</location>
        <topology evidence="1">Multi-pass membrane protein</topology>
    </subcellularLocation>
</comment>
<evidence type="ECO:0000256" key="3">
    <source>
        <dbReference type="ARBA" id="ARBA00022748"/>
    </source>
</evidence>
<evidence type="ECO:0000256" key="2">
    <source>
        <dbReference type="ARBA" id="ARBA00022692"/>
    </source>
</evidence>
<feature type="transmembrane region" description="Helical" evidence="6">
    <location>
        <begin position="100"/>
        <end position="118"/>
    </location>
</feature>
<evidence type="ECO:0000256" key="6">
    <source>
        <dbReference type="SAM" id="Phobius"/>
    </source>
</evidence>
<evidence type="ECO:0000313" key="8">
    <source>
        <dbReference type="EMBL" id="ADE54624.1"/>
    </source>
</evidence>
<dbReference type="InterPro" id="IPR023494">
    <property type="entry name" value="Cyt_c_bgen_Ccs1/CcsB/ResB"/>
</dbReference>
<dbReference type="AlphaFoldDB" id="D5EJM5"/>
<dbReference type="Pfam" id="PF05140">
    <property type="entry name" value="ResB"/>
    <property type="match status" value="1"/>
</dbReference>
<evidence type="ECO:0000256" key="1">
    <source>
        <dbReference type="ARBA" id="ARBA00004141"/>
    </source>
</evidence>
<dbReference type="EMBL" id="CP001998">
    <property type="protein sequence ID" value="ADE54624.1"/>
    <property type="molecule type" value="Genomic_DNA"/>
</dbReference>
<dbReference type="STRING" id="583355.Caka_1605"/>
<evidence type="ECO:0000259" key="7">
    <source>
        <dbReference type="Pfam" id="PF05140"/>
    </source>
</evidence>
<keyword evidence="4 6" id="KW-1133">Transmembrane helix</keyword>
<dbReference type="KEGG" id="caa:Caka_1605"/>
<dbReference type="PANTHER" id="PTHR31566">
    <property type="entry name" value="CYTOCHROME C BIOGENESIS PROTEIN CCS1, CHLOROPLASTIC"/>
    <property type="match status" value="1"/>
</dbReference>
<organism evidence="8 9">
    <name type="scientific">Coraliomargarita akajimensis (strain DSM 45221 / IAM 15411 / JCM 23193 / KCTC 12865 / 04OKA010-24)</name>
    <dbReference type="NCBI Taxonomy" id="583355"/>
    <lineage>
        <taxon>Bacteria</taxon>
        <taxon>Pseudomonadati</taxon>
        <taxon>Verrucomicrobiota</taxon>
        <taxon>Opitutia</taxon>
        <taxon>Puniceicoccales</taxon>
        <taxon>Coraliomargaritaceae</taxon>
        <taxon>Coraliomargarita</taxon>
    </lineage>
</organism>
<reference evidence="8 9" key="1">
    <citation type="journal article" date="2010" name="Stand. Genomic Sci.">
        <title>Complete genome sequence of Coraliomargarita akajimensis type strain (04OKA010-24).</title>
        <authorList>
            <person name="Mavromatis K."/>
            <person name="Abt B."/>
            <person name="Brambilla E."/>
            <person name="Lapidus A."/>
            <person name="Copeland A."/>
            <person name="Deshpande S."/>
            <person name="Nolan M."/>
            <person name="Lucas S."/>
            <person name="Tice H."/>
            <person name="Cheng J.F."/>
            <person name="Han C."/>
            <person name="Detter J.C."/>
            <person name="Woyke T."/>
            <person name="Goodwin L."/>
            <person name="Pitluck S."/>
            <person name="Held B."/>
            <person name="Brettin T."/>
            <person name="Tapia R."/>
            <person name="Ivanova N."/>
            <person name="Mikhailova N."/>
            <person name="Pati A."/>
            <person name="Liolios K."/>
            <person name="Chen A."/>
            <person name="Palaniappan K."/>
            <person name="Land M."/>
            <person name="Hauser L."/>
            <person name="Chang Y.J."/>
            <person name="Jeffries C.D."/>
            <person name="Rohde M."/>
            <person name="Goker M."/>
            <person name="Bristow J."/>
            <person name="Eisen J.A."/>
            <person name="Markowitz V."/>
            <person name="Hugenholtz P."/>
            <person name="Klenk H.P."/>
            <person name="Kyrpides N.C."/>
        </authorList>
    </citation>
    <scope>NUCLEOTIDE SEQUENCE [LARGE SCALE GENOMIC DNA]</scope>
    <source>
        <strain evidence="9">DSM 45221 / IAM 15411 / JCM 23193 / KCTC 12865</strain>
    </source>
</reference>
<gene>
    <name evidence="8" type="ordered locus">Caka_1605</name>
</gene>
<sequence>MKQLLLRLSSLRLTVWLLSFSMVLIFFGTLAQVETGIWKTQKDYFESLFVVWSYPQSAPGYENLYWLRVPMPGGYTIGGLLLINLCSAFLVRFKAKVSKIGIYAIHIGIITLILSELLTDFLSVESKMAIDENGSSNYSYSYMENELVFIDRSQPEHDTVHSIPSKLLKPGVDIAVPNTPLSIRTVSYYPNAQLMNAEGPVQSPATMGAGARMNITVNPIEMDYSDKTVNAATAYIEVLGPDGSLGTWLVSNLIDERFPPQLVELGEQSWEFALRFQRYYHPFEIELLNFSHDKYPGTEVPFNFSSDVIVHPDDEGSEMKALIYMNHPLRYGGLTFYQASFSQDEKTTILQVVRNPGWALPYISVALMGFGMIFQFLYQFSQFLKKRSA</sequence>
<dbReference type="GO" id="GO:0017004">
    <property type="term" value="P:cytochrome complex assembly"/>
    <property type="evidence" value="ECO:0007669"/>
    <property type="project" value="UniProtKB-KW"/>
</dbReference>
<keyword evidence="5 6" id="KW-0472">Membrane</keyword>
<accession>D5EJM5</accession>
<dbReference type="HOGENOM" id="CLU_703661_0_0_0"/>
<proteinExistence type="predicted"/>
<dbReference type="InterPro" id="IPR007816">
    <property type="entry name" value="ResB-like_domain"/>
</dbReference>
<dbReference type="OrthoDB" id="9770923at2"/>
<dbReference type="Proteomes" id="UP000000925">
    <property type="component" value="Chromosome"/>
</dbReference>
<name>D5EJM5_CORAD</name>
<dbReference type="eggNOG" id="COG1333">
    <property type="taxonomic scope" value="Bacteria"/>
</dbReference>
<evidence type="ECO:0000256" key="4">
    <source>
        <dbReference type="ARBA" id="ARBA00022989"/>
    </source>
</evidence>
<protein>
    <submittedName>
        <fullName evidence="8">ResB family protein</fullName>
    </submittedName>
</protein>
<evidence type="ECO:0000313" key="9">
    <source>
        <dbReference type="Proteomes" id="UP000000925"/>
    </source>
</evidence>